<keyword evidence="4" id="KW-0130">Cell adhesion</keyword>
<feature type="compositionally biased region" description="Pro residues" evidence="7">
    <location>
        <begin position="200"/>
        <end position="210"/>
    </location>
</feature>
<comment type="similarity">
    <text evidence="2">Belongs to the beta-catenin family.</text>
</comment>
<dbReference type="Proteomes" id="UP000472267">
    <property type="component" value="Chromosome 5"/>
</dbReference>
<feature type="region of interest" description="Disordered" evidence="7">
    <location>
        <begin position="500"/>
        <end position="522"/>
    </location>
</feature>
<evidence type="ECO:0000313" key="8">
    <source>
        <dbReference type="Ensembl" id="ENSSFAP00005000387.1"/>
    </source>
</evidence>
<protein>
    <submittedName>
        <fullName evidence="8">Plakophilin-1-like</fullName>
    </submittedName>
</protein>
<evidence type="ECO:0000256" key="6">
    <source>
        <dbReference type="PROSITE-ProRule" id="PRU00259"/>
    </source>
</evidence>
<dbReference type="GO" id="GO:0098609">
    <property type="term" value="P:cell-cell adhesion"/>
    <property type="evidence" value="ECO:0007669"/>
    <property type="project" value="InterPro"/>
</dbReference>
<dbReference type="PROSITE" id="PS50176">
    <property type="entry name" value="ARM_REPEAT"/>
    <property type="match status" value="1"/>
</dbReference>
<feature type="region of interest" description="Disordered" evidence="7">
    <location>
        <begin position="22"/>
        <end position="63"/>
    </location>
</feature>
<dbReference type="Pfam" id="PF00514">
    <property type="entry name" value="Arm"/>
    <property type="match status" value="2"/>
</dbReference>
<dbReference type="GO" id="GO:0005912">
    <property type="term" value="C:adherens junction"/>
    <property type="evidence" value="ECO:0007669"/>
    <property type="project" value="TreeGrafter"/>
</dbReference>
<gene>
    <name evidence="8" type="primary">pkp1b</name>
</gene>
<name>A0A672F514_SALFA</name>
<dbReference type="SUPFAM" id="SSF48371">
    <property type="entry name" value="ARM repeat"/>
    <property type="match status" value="1"/>
</dbReference>
<proteinExistence type="inferred from homology"/>
<dbReference type="Ensembl" id="ENSSFAT00005000403.1">
    <property type="protein sequence ID" value="ENSSFAP00005000387.1"/>
    <property type="gene ID" value="ENSSFAG00005000288.1"/>
</dbReference>
<dbReference type="GO" id="GO:0005737">
    <property type="term" value="C:cytoplasm"/>
    <property type="evidence" value="ECO:0007669"/>
    <property type="project" value="TreeGrafter"/>
</dbReference>
<dbReference type="AlphaFoldDB" id="A0A672F514"/>
<dbReference type="Gene3D" id="1.25.10.10">
    <property type="entry name" value="Leucine-rich Repeat Variant"/>
    <property type="match status" value="1"/>
</dbReference>
<evidence type="ECO:0000313" key="9">
    <source>
        <dbReference type="Proteomes" id="UP000472267"/>
    </source>
</evidence>
<dbReference type="PANTHER" id="PTHR10372:SF3">
    <property type="entry name" value="PLAKOPHILIN-1"/>
    <property type="match status" value="1"/>
</dbReference>
<evidence type="ECO:0000256" key="2">
    <source>
        <dbReference type="ARBA" id="ARBA00005462"/>
    </source>
</evidence>
<evidence type="ECO:0000256" key="1">
    <source>
        <dbReference type="ARBA" id="ARBA00004282"/>
    </source>
</evidence>
<feature type="compositionally biased region" description="Low complexity" evidence="7">
    <location>
        <begin position="173"/>
        <end position="185"/>
    </location>
</feature>
<dbReference type="OMA" id="SEPDLAW"/>
<dbReference type="OrthoDB" id="3245100at2759"/>
<reference evidence="8" key="3">
    <citation type="submission" date="2025-09" db="UniProtKB">
        <authorList>
            <consortium name="Ensembl"/>
        </authorList>
    </citation>
    <scope>IDENTIFICATION</scope>
</reference>
<evidence type="ECO:0000256" key="5">
    <source>
        <dbReference type="ARBA" id="ARBA00022949"/>
    </source>
</evidence>
<dbReference type="InterPro" id="IPR016024">
    <property type="entry name" value="ARM-type_fold"/>
</dbReference>
<keyword evidence="3" id="KW-0677">Repeat</keyword>
<feature type="compositionally biased region" description="Polar residues" evidence="7">
    <location>
        <begin position="149"/>
        <end position="172"/>
    </location>
</feature>
<dbReference type="InterPro" id="IPR000225">
    <property type="entry name" value="Armadillo"/>
</dbReference>
<dbReference type="FunCoup" id="A0A672F514">
    <property type="interactions" value="942"/>
</dbReference>
<dbReference type="InParanoid" id="A0A672F514"/>
<keyword evidence="5" id="KW-0965">Cell junction</keyword>
<dbReference type="PANTHER" id="PTHR10372">
    <property type="entry name" value="PLAKOPHILLIN-RELATED"/>
    <property type="match status" value="1"/>
</dbReference>
<comment type="subcellular location">
    <subcellularLocation>
        <location evidence="1">Cell junction</location>
    </subcellularLocation>
</comment>
<organism evidence="8 9">
    <name type="scientific">Salarias fasciatus</name>
    <name type="common">Jewelled blenny</name>
    <name type="synonym">Blennius fasciatus</name>
    <dbReference type="NCBI Taxonomy" id="181472"/>
    <lineage>
        <taxon>Eukaryota</taxon>
        <taxon>Metazoa</taxon>
        <taxon>Chordata</taxon>
        <taxon>Craniata</taxon>
        <taxon>Vertebrata</taxon>
        <taxon>Euteleostomi</taxon>
        <taxon>Actinopterygii</taxon>
        <taxon>Neopterygii</taxon>
        <taxon>Teleostei</taxon>
        <taxon>Neoteleostei</taxon>
        <taxon>Acanthomorphata</taxon>
        <taxon>Ovalentaria</taxon>
        <taxon>Blenniimorphae</taxon>
        <taxon>Blenniiformes</taxon>
        <taxon>Blennioidei</taxon>
        <taxon>Blenniidae</taxon>
        <taxon>Salariinae</taxon>
        <taxon>Salarias</taxon>
    </lineage>
</organism>
<feature type="region of interest" description="Disordered" evidence="7">
    <location>
        <begin position="236"/>
        <end position="256"/>
    </location>
</feature>
<reference evidence="8" key="1">
    <citation type="submission" date="2019-06" db="EMBL/GenBank/DDBJ databases">
        <authorList>
            <consortium name="Wellcome Sanger Institute Data Sharing"/>
        </authorList>
    </citation>
    <scope>NUCLEOTIDE SEQUENCE [LARGE SCALE GENOMIC DNA]</scope>
</reference>
<dbReference type="InterPro" id="IPR028435">
    <property type="entry name" value="Plakophilin/d_Catenin"/>
</dbReference>
<feature type="repeat" description="ARM" evidence="6">
    <location>
        <begin position="305"/>
        <end position="347"/>
    </location>
</feature>
<feature type="compositionally biased region" description="Low complexity" evidence="7">
    <location>
        <begin position="49"/>
        <end position="62"/>
    </location>
</feature>
<reference evidence="8" key="2">
    <citation type="submission" date="2025-08" db="UniProtKB">
        <authorList>
            <consortium name="Ensembl"/>
        </authorList>
    </citation>
    <scope>IDENTIFICATION</scope>
</reference>
<sequence length="745" mass="81029">MTNQHHMKSVISIGNVDDTSLALPSESRQRSGPQRVLDQVQSVRRTKSKSSTTTSLSPTSPSYDSVFAESFRSSNGSVFFANGSSKPLSPDKTIGRQILSNSKGSTMNKSAFLYERSYPLISSMMVNHTTNTSRSEPEMAWQHSMPKRSVSTQRTLPSKSTYKTQRTASQFVSSSRPQPQLQPRSPSQPLPLSPSQPLSPSHPLPPPPPAYVGSAANLNKAQSQFLVSQADVSKVASKPPATETMSKTKEDSGVNGGTMVADITMKEAVEYLSNEDQTYQHCGASYIQHNTFINDAAKLEVWKLNGVRPLVNLLRSPSSQVSHTAAAALRNLSFKNDKNKEEIQRYGGIAEAVAALKETNSVDTQKQLTGLLWNLSSSENLKPDLLKSALPVLVDHVVLPYTTGPNRTSIQDPDVFFNATGCLRNLSSAKQSSRQSMRKCRGLIDSLATYVDDCVASGKPDDESVENCVCILHNLTFQLEAEAPALFSRITALSNIASRSSSQSSTSPVGCFSPQNKPTEHEPSFDFPVIEESQPSGAGWLIHSKTLQNYLSLLSTSQREETQEACCGALQNLTARDGIVSNVMGQTIVQKLSGLQMITPLIQSKKVNLQKNIVNLVGNLTKNPNLHNGIARKALPELLSLLSKGTSEGNESDDTLAMACHTASCMLLKKPDISKHLLSNGLIQSLSSLSQDRYLPKSSKAAALLLHNLWSHKDLQNHLKKQGMSKTSFVNDITTAAHRSVQVVD</sequence>
<dbReference type="GO" id="GO:0005886">
    <property type="term" value="C:plasma membrane"/>
    <property type="evidence" value="ECO:0007669"/>
    <property type="project" value="TreeGrafter"/>
</dbReference>
<evidence type="ECO:0000256" key="4">
    <source>
        <dbReference type="ARBA" id="ARBA00022889"/>
    </source>
</evidence>
<dbReference type="GO" id="GO:0005634">
    <property type="term" value="C:nucleus"/>
    <property type="evidence" value="ECO:0007669"/>
    <property type="project" value="TreeGrafter"/>
</dbReference>
<feature type="region of interest" description="Disordered" evidence="7">
    <location>
        <begin position="129"/>
        <end position="214"/>
    </location>
</feature>
<keyword evidence="9" id="KW-1185">Reference proteome</keyword>
<dbReference type="InterPro" id="IPR011989">
    <property type="entry name" value="ARM-like"/>
</dbReference>
<dbReference type="SMART" id="SM00185">
    <property type="entry name" value="ARM"/>
    <property type="match status" value="7"/>
</dbReference>
<accession>A0A672F514</accession>
<evidence type="ECO:0000256" key="7">
    <source>
        <dbReference type="SAM" id="MobiDB-lite"/>
    </source>
</evidence>
<evidence type="ECO:0000256" key="3">
    <source>
        <dbReference type="ARBA" id="ARBA00022737"/>
    </source>
</evidence>